<protein>
    <submittedName>
        <fullName evidence="2">Ribulose bisphosphate carboxylase small chain</fullName>
    </submittedName>
</protein>
<name>A0A1I7X6Q3_HETBA</name>
<organism evidence="1 2">
    <name type="scientific">Heterorhabditis bacteriophora</name>
    <name type="common">Entomopathogenic nematode worm</name>
    <dbReference type="NCBI Taxonomy" id="37862"/>
    <lineage>
        <taxon>Eukaryota</taxon>
        <taxon>Metazoa</taxon>
        <taxon>Ecdysozoa</taxon>
        <taxon>Nematoda</taxon>
        <taxon>Chromadorea</taxon>
        <taxon>Rhabditida</taxon>
        <taxon>Rhabditina</taxon>
        <taxon>Rhabditomorpha</taxon>
        <taxon>Strongyloidea</taxon>
        <taxon>Heterorhabditidae</taxon>
        <taxon>Heterorhabditis</taxon>
    </lineage>
</organism>
<keyword evidence="1" id="KW-1185">Reference proteome</keyword>
<dbReference type="AlphaFoldDB" id="A0A1I7X6Q3"/>
<evidence type="ECO:0000313" key="2">
    <source>
        <dbReference type="WBParaSite" id="Hba_13154"/>
    </source>
</evidence>
<reference evidence="2" key="1">
    <citation type="submission" date="2016-11" db="UniProtKB">
        <authorList>
            <consortium name="WormBaseParasite"/>
        </authorList>
    </citation>
    <scope>IDENTIFICATION</scope>
</reference>
<sequence length="41" mass="4816">MATMTTACSKTKRLYGVYQYLPSSVEDTRNTLFYWTPTNFE</sequence>
<accession>A0A1I7X6Q3</accession>
<proteinExistence type="predicted"/>
<dbReference type="Proteomes" id="UP000095283">
    <property type="component" value="Unplaced"/>
</dbReference>
<evidence type="ECO:0000313" key="1">
    <source>
        <dbReference type="Proteomes" id="UP000095283"/>
    </source>
</evidence>
<dbReference type="WBParaSite" id="Hba_13154">
    <property type="protein sequence ID" value="Hba_13154"/>
    <property type="gene ID" value="Hba_13154"/>
</dbReference>